<protein>
    <submittedName>
        <fullName evidence="2">Uncharacterized protein</fullName>
    </submittedName>
</protein>
<evidence type="ECO:0000313" key="2">
    <source>
        <dbReference type="EMBL" id="BBH95708.1"/>
    </source>
</evidence>
<gene>
    <name evidence="2" type="ORF">KTA_39070</name>
</gene>
<dbReference type="EMBL" id="AP019377">
    <property type="protein sequence ID" value="BBH95708.1"/>
    <property type="molecule type" value="Genomic_DNA"/>
</dbReference>
<name>A0A455T8A5_9CHLR</name>
<proteinExistence type="predicted"/>
<evidence type="ECO:0000256" key="1">
    <source>
        <dbReference type="SAM" id="MobiDB-lite"/>
    </source>
</evidence>
<reference evidence="2" key="1">
    <citation type="submission" date="2018-12" db="EMBL/GenBank/DDBJ databases">
        <title>Novel natural products biosynthetic potential of the class Ktedonobacteria.</title>
        <authorList>
            <person name="Zheng Y."/>
            <person name="Saitou A."/>
            <person name="Wang C.M."/>
            <person name="Toyoda A."/>
            <person name="Minakuchi Y."/>
            <person name="Sekiguchi Y."/>
            <person name="Ueda K."/>
            <person name="Takano H."/>
            <person name="Sakai Y."/>
            <person name="Yokota A."/>
            <person name="Yabe S."/>
        </authorList>
    </citation>
    <scope>NUCLEOTIDE SEQUENCE</scope>
    <source>
        <strain evidence="2">A3-2</strain>
    </source>
</reference>
<dbReference type="AlphaFoldDB" id="A0A455T8A5"/>
<organism evidence="2">
    <name type="scientific">Thermogemmatispora argillosa</name>
    <dbReference type="NCBI Taxonomy" id="2045280"/>
    <lineage>
        <taxon>Bacteria</taxon>
        <taxon>Bacillati</taxon>
        <taxon>Chloroflexota</taxon>
        <taxon>Ktedonobacteria</taxon>
        <taxon>Thermogemmatisporales</taxon>
        <taxon>Thermogemmatisporaceae</taxon>
        <taxon>Thermogemmatispora</taxon>
    </lineage>
</organism>
<sequence>MPNQPQQPSARKELLRLVSRLSAAAERLRQQEIIAPLLPGGRIRTRIEGLIYEFKVQTSFAGWGRFRPRNEQEAEFLGEALPWERGAYLELWPALRMILLWPVPGPRASQAGLWLALPFNPSDAQQRFGFSQEPLPVLLCDPFNGAEAFERIIARVDGQTLWFDSADPRADPSHAAWLREASSASEGEHERFPAGLTATERRALLLWDLHRLETEILRQRSPATSTDLDAHSDARQGARGGSASTGLRVPEQLAQAQSRREQLAWLQQERQRLELTERLRHALAKADAVLHSYTVLPGPSGSATEILVEWSEEGRPYRYRSVIDPELTVVSSGICLSGRDRDFDLTSIVSVMRASPQSEEEMAE</sequence>
<feature type="region of interest" description="Disordered" evidence="1">
    <location>
        <begin position="222"/>
        <end position="252"/>
    </location>
</feature>
<accession>A0A455T8A5</accession>